<reference evidence="1" key="1">
    <citation type="submission" date="2022-01" db="EMBL/GenBank/DDBJ databases">
        <authorList>
            <person name="King R."/>
        </authorList>
    </citation>
    <scope>NUCLEOTIDE SEQUENCE</scope>
</reference>
<organism evidence="1 2">
    <name type="scientific">Nezara viridula</name>
    <name type="common">Southern green stink bug</name>
    <name type="synonym">Cimex viridulus</name>
    <dbReference type="NCBI Taxonomy" id="85310"/>
    <lineage>
        <taxon>Eukaryota</taxon>
        <taxon>Metazoa</taxon>
        <taxon>Ecdysozoa</taxon>
        <taxon>Arthropoda</taxon>
        <taxon>Hexapoda</taxon>
        <taxon>Insecta</taxon>
        <taxon>Pterygota</taxon>
        <taxon>Neoptera</taxon>
        <taxon>Paraneoptera</taxon>
        <taxon>Hemiptera</taxon>
        <taxon>Heteroptera</taxon>
        <taxon>Panheteroptera</taxon>
        <taxon>Pentatomomorpha</taxon>
        <taxon>Pentatomoidea</taxon>
        <taxon>Pentatomidae</taxon>
        <taxon>Pentatominae</taxon>
        <taxon>Nezara</taxon>
    </lineage>
</organism>
<proteinExistence type="predicted"/>
<name>A0A9P0HDV2_NEZVI</name>
<dbReference type="Proteomes" id="UP001152798">
    <property type="component" value="Chromosome 4"/>
</dbReference>
<evidence type="ECO:0000313" key="1">
    <source>
        <dbReference type="EMBL" id="CAH1400530.1"/>
    </source>
</evidence>
<dbReference type="OrthoDB" id="10373409at2759"/>
<protein>
    <submittedName>
        <fullName evidence="1">Uncharacterized protein</fullName>
    </submittedName>
</protein>
<dbReference type="AlphaFoldDB" id="A0A9P0HDV2"/>
<sequence length="117" mass="13674">MNIAIISKLQLIVKRKEAKAKKKRGVPDAAALAYQEKCRERALKKSQDTKKLFKEELKILQQEQTSAFTGVQLSRLYEEEKLLKKVLLLDNRKCSWKRQMKLHNLVETQTSSSPRLY</sequence>
<gene>
    <name evidence="1" type="ORF">NEZAVI_LOCUS9747</name>
</gene>
<evidence type="ECO:0000313" key="2">
    <source>
        <dbReference type="Proteomes" id="UP001152798"/>
    </source>
</evidence>
<keyword evidence="2" id="KW-1185">Reference proteome</keyword>
<accession>A0A9P0HDV2</accession>
<dbReference type="EMBL" id="OV725080">
    <property type="protein sequence ID" value="CAH1400530.1"/>
    <property type="molecule type" value="Genomic_DNA"/>
</dbReference>